<proteinExistence type="inferred from homology"/>
<keyword evidence="9" id="KW-1185">Reference proteome</keyword>
<evidence type="ECO:0000313" key="9">
    <source>
        <dbReference type="Proteomes" id="UP001500967"/>
    </source>
</evidence>
<evidence type="ECO:0000313" key="8">
    <source>
        <dbReference type="EMBL" id="GAA0228675.1"/>
    </source>
</evidence>
<keyword evidence="4" id="KW-0238">DNA-binding</keyword>
<evidence type="ECO:0000259" key="6">
    <source>
        <dbReference type="Pfam" id="PF04542"/>
    </source>
</evidence>
<comment type="similarity">
    <text evidence="1">Belongs to the sigma-70 factor family. ECF subfamily.</text>
</comment>
<feature type="domain" description="RNA polymerase sigma factor 70 region 4 type 2" evidence="7">
    <location>
        <begin position="129"/>
        <end position="182"/>
    </location>
</feature>
<dbReference type="InterPro" id="IPR013249">
    <property type="entry name" value="RNA_pol_sigma70_r4_t2"/>
</dbReference>
<dbReference type="InterPro" id="IPR014284">
    <property type="entry name" value="RNA_pol_sigma-70_dom"/>
</dbReference>
<keyword evidence="3" id="KW-0731">Sigma factor</keyword>
<dbReference type="RefSeq" id="WP_344647767.1">
    <property type="nucleotide sequence ID" value="NZ_BAAAGX010000006.1"/>
</dbReference>
<dbReference type="InterPro" id="IPR013325">
    <property type="entry name" value="RNA_pol_sigma_r2"/>
</dbReference>
<evidence type="ECO:0000256" key="1">
    <source>
        <dbReference type="ARBA" id="ARBA00010641"/>
    </source>
</evidence>
<dbReference type="PANTHER" id="PTHR43133:SF8">
    <property type="entry name" value="RNA POLYMERASE SIGMA FACTOR HI_1459-RELATED"/>
    <property type="match status" value="1"/>
</dbReference>
<dbReference type="SUPFAM" id="SSF88946">
    <property type="entry name" value="Sigma2 domain of RNA polymerase sigma factors"/>
    <property type="match status" value="1"/>
</dbReference>
<evidence type="ECO:0000256" key="2">
    <source>
        <dbReference type="ARBA" id="ARBA00023015"/>
    </source>
</evidence>
<dbReference type="EMBL" id="BAAAGX010000006">
    <property type="protein sequence ID" value="GAA0228675.1"/>
    <property type="molecule type" value="Genomic_DNA"/>
</dbReference>
<dbReference type="PANTHER" id="PTHR43133">
    <property type="entry name" value="RNA POLYMERASE ECF-TYPE SIGMA FACTO"/>
    <property type="match status" value="1"/>
</dbReference>
<dbReference type="CDD" id="cd06171">
    <property type="entry name" value="Sigma70_r4"/>
    <property type="match status" value="1"/>
</dbReference>
<dbReference type="Proteomes" id="UP001500967">
    <property type="component" value="Unassembled WGS sequence"/>
</dbReference>
<dbReference type="NCBIfam" id="TIGR02937">
    <property type="entry name" value="sigma70-ECF"/>
    <property type="match status" value="1"/>
</dbReference>
<evidence type="ECO:0000259" key="7">
    <source>
        <dbReference type="Pfam" id="PF08281"/>
    </source>
</evidence>
<organism evidence="8 9">
    <name type="scientific">Cryptosporangium japonicum</name>
    <dbReference type="NCBI Taxonomy" id="80872"/>
    <lineage>
        <taxon>Bacteria</taxon>
        <taxon>Bacillati</taxon>
        <taxon>Actinomycetota</taxon>
        <taxon>Actinomycetes</taxon>
        <taxon>Cryptosporangiales</taxon>
        <taxon>Cryptosporangiaceae</taxon>
        <taxon>Cryptosporangium</taxon>
    </lineage>
</organism>
<dbReference type="InterPro" id="IPR007627">
    <property type="entry name" value="RNA_pol_sigma70_r2"/>
</dbReference>
<evidence type="ECO:0000256" key="3">
    <source>
        <dbReference type="ARBA" id="ARBA00023082"/>
    </source>
</evidence>
<sequence length="190" mass="21074">MPPTTEAADGHPPDPVLVRRARLGDKQAFAAIVTRHGAALYRYASRVLDDRSATEDVLQDAFLDAWRGLPSFRGDSSLRTWLFTLVRHRVSRQLGRRSAVPQTGFDDAAADIADPAPDPAQLSLGRDLREALDSALRLLPDRQRSAWLLREVEQLSYAEVGLVLGVSPTVVRGLLERARVTLATTLKEWR</sequence>
<dbReference type="Pfam" id="PF04542">
    <property type="entry name" value="Sigma70_r2"/>
    <property type="match status" value="1"/>
</dbReference>
<comment type="caution">
    <text evidence="8">The sequence shown here is derived from an EMBL/GenBank/DDBJ whole genome shotgun (WGS) entry which is preliminary data.</text>
</comment>
<dbReference type="Pfam" id="PF08281">
    <property type="entry name" value="Sigma70_r4_2"/>
    <property type="match status" value="1"/>
</dbReference>
<dbReference type="InterPro" id="IPR036388">
    <property type="entry name" value="WH-like_DNA-bd_sf"/>
</dbReference>
<name>A0ABP3DEH5_9ACTN</name>
<keyword evidence="2" id="KW-0805">Transcription regulation</keyword>
<feature type="domain" description="RNA polymerase sigma-70 region 2" evidence="6">
    <location>
        <begin position="33"/>
        <end position="98"/>
    </location>
</feature>
<protein>
    <submittedName>
        <fullName evidence="8">Sigma-70 family RNA polymerase sigma factor</fullName>
    </submittedName>
</protein>
<dbReference type="Gene3D" id="1.10.1740.10">
    <property type="match status" value="1"/>
</dbReference>
<reference evidence="9" key="1">
    <citation type="journal article" date="2019" name="Int. J. Syst. Evol. Microbiol.">
        <title>The Global Catalogue of Microorganisms (GCM) 10K type strain sequencing project: providing services to taxonomists for standard genome sequencing and annotation.</title>
        <authorList>
            <consortium name="The Broad Institute Genomics Platform"/>
            <consortium name="The Broad Institute Genome Sequencing Center for Infectious Disease"/>
            <person name="Wu L."/>
            <person name="Ma J."/>
        </authorList>
    </citation>
    <scope>NUCLEOTIDE SEQUENCE [LARGE SCALE GENOMIC DNA]</scope>
    <source>
        <strain evidence="9">JCM 10425</strain>
    </source>
</reference>
<evidence type="ECO:0000256" key="4">
    <source>
        <dbReference type="ARBA" id="ARBA00023125"/>
    </source>
</evidence>
<dbReference type="Gene3D" id="1.10.10.10">
    <property type="entry name" value="Winged helix-like DNA-binding domain superfamily/Winged helix DNA-binding domain"/>
    <property type="match status" value="1"/>
</dbReference>
<keyword evidence="5" id="KW-0804">Transcription</keyword>
<dbReference type="InterPro" id="IPR013324">
    <property type="entry name" value="RNA_pol_sigma_r3/r4-like"/>
</dbReference>
<gene>
    <name evidence="8" type="ORF">GCM10009539_12610</name>
</gene>
<evidence type="ECO:0000256" key="5">
    <source>
        <dbReference type="ARBA" id="ARBA00023163"/>
    </source>
</evidence>
<dbReference type="InterPro" id="IPR039425">
    <property type="entry name" value="RNA_pol_sigma-70-like"/>
</dbReference>
<dbReference type="SUPFAM" id="SSF88659">
    <property type="entry name" value="Sigma3 and sigma4 domains of RNA polymerase sigma factors"/>
    <property type="match status" value="1"/>
</dbReference>
<accession>A0ABP3DEH5</accession>